<gene>
    <name evidence="2" type="ORF">DCF19_00800</name>
</gene>
<evidence type="ECO:0000313" key="2">
    <source>
        <dbReference type="EMBL" id="PZO45064.1"/>
    </source>
</evidence>
<dbReference type="AlphaFoldDB" id="A0A2W4WIT7"/>
<accession>A0A2W4WIT7</accession>
<dbReference type="Proteomes" id="UP000249467">
    <property type="component" value="Unassembled WGS sequence"/>
</dbReference>
<organism evidence="2 3">
    <name type="scientific">Pseudanabaena frigida</name>
    <dbReference type="NCBI Taxonomy" id="945775"/>
    <lineage>
        <taxon>Bacteria</taxon>
        <taxon>Bacillati</taxon>
        <taxon>Cyanobacteriota</taxon>
        <taxon>Cyanophyceae</taxon>
        <taxon>Pseudanabaenales</taxon>
        <taxon>Pseudanabaenaceae</taxon>
        <taxon>Pseudanabaena</taxon>
    </lineage>
</organism>
<sequence length="110" mass="12663">MKLPNGDKAELGDKLERYCLNYEHQKGKHKALLFEKRLGITIANKEILEQALQEAAIEGEAELFKIDQYGTHYDLAFLLYTDVGESLVLSCWIIKITEDFPRLTNTYPID</sequence>
<comment type="caution">
    <text evidence="2">The sequence shown here is derived from an EMBL/GenBank/DDBJ whole genome shotgun (WGS) entry which is preliminary data.</text>
</comment>
<reference evidence="2 3" key="2">
    <citation type="submission" date="2018-06" db="EMBL/GenBank/DDBJ databases">
        <title>Metagenomic assembly of (sub)arctic Cyanobacteria and their associated microbiome from non-axenic cultures.</title>
        <authorList>
            <person name="Baurain D."/>
        </authorList>
    </citation>
    <scope>NUCLEOTIDE SEQUENCE [LARGE SCALE GENOMIC DNA]</scope>
    <source>
        <strain evidence="2">ULC066bin1</strain>
    </source>
</reference>
<evidence type="ECO:0000313" key="3">
    <source>
        <dbReference type="Proteomes" id="UP000249467"/>
    </source>
</evidence>
<proteinExistence type="predicted"/>
<feature type="domain" description="DUF6883" evidence="1">
    <location>
        <begin position="2"/>
        <end position="109"/>
    </location>
</feature>
<dbReference type="InterPro" id="IPR049250">
    <property type="entry name" value="DUF6883"/>
</dbReference>
<dbReference type="EMBL" id="QBML01000001">
    <property type="protein sequence ID" value="PZO45064.1"/>
    <property type="molecule type" value="Genomic_DNA"/>
</dbReference>
<name>A0A2W4WIT7_9CYAN</name>
<reference evidence="2 3" key="1">
    <citation type="submission" date="2018-04" db="EMBL/GenBank/DDBJ databases">
        <authorList>
            <person name="Go L.Y."/>
            <person name="Mitchell J.A."/>
        </authorList>
    </citation>
    <scope>NUCLEOTIDE SEQUENCE [LARGE SCALE GENOMIC DNA]</scope>
    <source>
        <strain evidence="2">ULC066bin1</strain>
    </source>
</reference>
<dbReference type="Pfam" id="PF21814">
    <property type="entry name" value="DUF6883"/>
    <property type="match status" value="1"/>
</dbReference>
<protein>
    <recommendedName>
        <fullName evidence="1">DUF6883 domain-containing protein</fullName>
    </recommendedName>
</protein>
<evidence type="ECO:0000259" key="1">
    <source>
        <dbReference type="Pfam" id="PF21814"/>
    </source>
</evidence>